<dbReference type="AlphaFoldDB" id="A0A017HBY4"/>
<dbReference type="RefSeq" id="WP_017928620.1">
    <property type="nucleotide sequence ID" value="NZ_KB822998.1"/>
</dbReference>
<sequence length="108" mass="10903">MTILDEISRLLGAAPEHVSALIVSGAGGALVRALSLPEESWGRRALHGVIGALSAIFLGGVVGHLIDSLTGAGISAYLAAGFLMGEGGIAAVHALRRRLLPPEGKDNG</sequence>
<dbReference type="Proteomes" id="UP000025047">
    <property type="component" value="Unassembled WGS sequence"/>
</dbReference>
<organism evidence="2 3">
    <name type="scientific">Limimaricola hongkongensis DSM 17492</name>
    <dbReference type="NCBI Taxonomy" id="1122180"/>
    <lineage>
        <taxon>Bacteria</taxon>
        <taxon>Pseudomonadati</taxon>
        <taxon>Pseudomonadota</taxon>
        <taxon>Alphaproteobacteria</taxon>
        <taxon>Rhodobacterales</taxon>
        <taxon>Paracoccaceae</taxon>
        <taxon>Limimaricola</taxon>
    </lineage>
</organism>
<dbReference type="STRING" id="1122180.Lokhon_01895"/>
<dbReference type="EMBL" id="APGJ01000006">
    <property type="protein sequence ID" value="EYD71825.1"/>
    <property type="molecule type" value="Genomic_DNA"/>
</dbReference>
<feature type="transmembrane region" description="Helical" evidence="1">
    <location>
        <begin position="17"/>
        <end position="34"/>
    </location>
</feature>
<dbReference type="OrthoDB" id="7865568at2"/>
<comment type="caution">
    <text evidence="2">The sequence shown here is derived from an EMBL/GenBank/DDBJ whole genome shotgun (WGS) entry which is preliminary data.</text>
</comment>
<keyword evidence="3" id="KW-1185">Reference proteome</keyword>
<protein>
    <submittedName>
        <fullName evidence="2">Uncharacterized protein</fullName>
    </submittedName>
</protein>
<reference evidence="2 3" key="1">
    <citation type="submission" date="2013-03" db="EMBL/GenBank/DDBJ databases">
        <authorList>
            <person name="Fiebig A."/>
            <person name="Goeker M."/>
            <person name="Klenk H.-P.P."/>
        </authorList>
    </citation>
    <scope>NUCLEOTIDE SEQUENCE [LARGE SCALE GENOMIC DNA]</scope>
    <source>
        <strain evidence="2 3">DSM 17492</strain>
    </source>
</reference>
<evidence type="ECO:0000313" key="3">
    <source>
        <dbReference type="Proteomes" id="UP000025047"/>
    </source>
</evidence>
<proteinExistence type="predicted"/>
<gene>
    <name evidence="2" type="ORF">Lokhon_01895</name>
</gene>
<keyword evidence="1" id="KW-0812">Transmembrane</keyword>
<feature type="transmembrane region" description="Helical" evidence="1">
    <location>
        <begin position="72"/>
        <end position="95"/>
    </location>
</feature>
<accession>A0A017HBY4</accession>
<evidence type="ECO:0000313" key="2">
    <source>
        <dbReference type="EMBL" id="EYD71825.1"/>
    </source>
</evidence>
<keyword evidence="1" id="KW-0472">Membrane</keyword>
<dbReference type="eggNOG" id="ENOG50312Z4">
    <property type="taxonomic scope" value="Bacteria"/>
</dbReference>
<keyword evidence="1" id="KW-1133">Transmembrane helix</keyword>
<evidence type="ECO:0000256" key="1">
    <source>
        <dbReference type="SAM" id="Phobius"/>
    </source>
</evidence>
<feature type="transmembrane region" description="Helical" evidence="1">
    <location>
        <begin position="46"/>
        <end position="66"/>
    </location>
</feature>
<dbReference type="PATRIC" id="fig|1122180.6.peg.1880"/>
<dbReference type="HOGENOM" id="CLU_2234556_0_0_5"/>
<name>A0A017HBY4_9RHOB</name>